<reference evidence="2 3" key="1">
    <citation type="submission" date="2013-10" db="EMBL/GenBank/DDBJ databases">
        <title>Whole Genome Shotgun Sequence of Photorhabdus temperata J3.</title>
        <authorList>
            <person name="Park G.-S."/>
            <person name="Hong S.-J."/>
            <person name="Shin J.-H."/>
        </authorList>
    </citation>
    <scope>NUCLEOTIDE SEQUENCE [LARGE SCALE GENOMIC DNA]</scope>
    <source>
        <strain evidence="2 3">J3</strain>
    </source>
</reference>
<dbReference type="PATRIC" id="fig|1389415.4.peg.5319"/>
<gene>
    <name evidence="2" type="ORF">O185_28085</name>
</gene>
<accession>U7QPY9</accession>
<protein>
    <submittedName>
        <fullName evidence="2">Uncharacterized protein</fullName>
    </submittedName>
</protein>
<sequence>MTKRNAELVAENKSLNSTVIELKDKLITQIERANEKLELANKTLKETKLG</sequence>
<dbReference type="Proteomes" id="UP000017133">
    <property type="component" value="Unassembled WGS sequence"/>
</dbReference>
<keyword evidence="3" id="KW-1185">Reference proteome</keyword>
<dbReference type="RefSeq" id="WP_023046866.1">
    <property type="nucleotide sequence ID" value="NZ_AXDT01000721.1"/>
</dbReference>
<feature type="coiled-coil region" evidence="1">
    <location>
        <begin position="5"/>
        <end position="50"/>
    </location>
</feature>
<name>U7QPY9_PHOTE</name>
<proteinExistence type="predicted"/>
<dbReference type="EMBL" id="AXDT01000721">
    <property type="protein sequence ID" value="ERT10039.1"/>
    <property type="molecule type" value="Genomic_DNA"/>
</dbReference>
<evidence type="ECO:0000313" key="3">
    <source>
        <dbReference type="Proteomes" id="UP000017133"/>
    </source>
</evidence>
<keyword evidence="1" id="KW-0175">Coiled coil</keyword>
<evidence type="ECO:0000313" key="2">
    <source>
        <dbReference type="EMBL" id="ERT10039.1"/>
    </source>
</evidence>
<organism evidence="2 3">
    <name type="scientific">Photorhabdus temperata J3</name>
    <dbReference type="NCBI Taxonomy" id="1389415"/>
    <lineage>
        <taxon>Bacteria</taxon>
        <taxon>Pseudomonadati</taxon>
        <taxon>Pseudomonadota</taxon>
        <taxon>Gammaproteobacteria</taxon>
        <taxon>Enterobacterales</taxon>
        <taxon>Morganellaceae</taxon>
        <taxon>Photorhabdus</taxon>
    </lineage>
</organism>
<comment type="caution">
    <text evidence="2">The sequence shown here is derived from an EMBL/GenBank/DDBJ whole genome shotgun (WGS) entry which is preliminary data.</text>
</comment>
<evidence type="ECO:0000256" key="1">
    <source>
        <dbReference type="SAM" id="Coils"/>
    </source>
</evidence>
<dbReference type="AlphaFoldDB" id="U7QPY9"/>